<proteinExistence type="predicted"/>
<dbReference type="EMBL" id="CP068047">
    <property type="protein sequence ID" value="QQR36933.1"/>
    <property type="molecule type" value="Genomic_DNA"/>
</dbReference>
<organism evidence="1 2">
    <name type="scientific">Devosia oryziradicis</name>
    <dbReference type="NCBI Taxonomy" id="2801335"/>
    <lineage>
        <taxon>Bacteria</taxon>
        <taxon>Pseudomonadati</taxon>
        <taxon>Pseudomonadota</taxon>
        <taxon>Alphaproteobacteria</taxon>
        <taxon>Hyphomicrobiales</taxon>
        <taxon>Devosiaceae</taxon>
        <taxon>Devosia</taxon>
    </lineage>
</organism>
<name>A0ABX7BY94_9HYPH</name>
<dbReference type="Pfam" id="PF13671">
    <property type="entry name" value="AAA_33"/>
    <property type="match status" value="1"/>
</dbReference>
<dbReference type="Gene3D" id="3.40.50.300">
    <property type="entry name" value="P-loop containing nucleotide triphosphate hydrolases"/>
    <property type="match status" value="1"/>
</dbReference>
<dbReference type="Proteomes" id="UP000595460">
    <property type="component" value="Chromosome"/>
</dbReference>
<sequence length="179" mass="19120">MLDELAGHVIILSGSPGSGKTTTAEMLARLPGCPKVHLHSDDFWGYIKHGHIDPWLPESHAQNTMISQIAASVAGQYARHGYLVALDGVVRPWWLPAFANLGVPVHYLVLRTSVEEAVARCQARGGDSLTDPAVVAELHAQFADLGDHEKHVISVDGLGRDATLAAVVAGLPTHAYRLG</sequence>
<reference evidence="1 2" key="1">
    <citation type="submission" date="2021-01" db="EMBL/GenBank/DDBJ databases">
        <title>Genome seq and assembly of Devosia sp. G19.</title>
        <authorList>
            <person name="Chhetri G."/>
        </authorList>
    </citation>
    <scope>NUCLEOTIDE SEQUENCE [LARGE SCALE GENOMIC DNA]</scope>
    <source>
        <strain evidence="1 2">G19</strain>
    </source>
</reference>
<dbReference type="InterPro" id="IPR027417">
    <property type="entry name" value="P-loop_NTPase"/>
</dbReference>
<dbReference type="RefSeq" id="WP_201659923.1">
    <property type="nucleotide sequence ID" value="NZ_CP068047.1"/>
</dbReference>
<evidence type="ECO:0000313" key="1">
    <source>
        <dbReference type="EMBL" id="QQR36933.1"/>
    </source>
</evidence>
<gene>
    <name evidence="1" type="ORF">JI749_04715</name>
</gene>
<keyword evidence="2" id="KW-1185">Reference proteome</keyword>
<protein>
    <submittedName>
        <fullName evidence="1">AAA family ATPase</fullName>
    </submittedName>
</protein>
<accession>A0ABX7BY94</accession>
<evidence type="ECO:0000313" key="2">
    <source>
        <dbReference type="Proteomes" id="UP000595460"/>
    </source>
</evidence>
<dbReference type="SUPFAM" id="SSF52540">
    <property type="entry name" value="P-loop containing nucleoside triphosphate hydrolases"/>
    <property type="match status" value="1"/>
</dbReference>